<dbReference type="EMBL" id="JAAAIP010000783">
    <property type="protein sequence ID" value="KAG0312715.1"/>
    <property type="molecule type" value="Genomic_DNA"/>
</dbReference>
<organism evidence="3 4">
    <name type="scientific">Dissophora globulifera</name>
    <dbReference type="NCBI Taxonomy" id="979702"/>
    <lineage>
        <taxon>Eukaryota</taxon>
        <taxon>Fungi</taxon>
        <taxon>Fungi incertae sedis</taxon>
        <taxon>Mucoromycota</taxon>
        <taxon>Mortierellomycotina</taxon>
        <taxon>Mortierellomycetes</taxon>
        <taxon>Mortierellales</taxon>
        <taxon>Mortierellaceae</taxon>
        <taxon>Dissophora</taxon>
    </lineage>
</organism>
<evidence type="ECO:0000313" key="4">
    <source>
        <dbReference type="Proteomes" id="UP000738325"/>
    </source>
</evidence>
<feature type="transmembrane region" description="Helical" evidence="2">
    <location>
        <begin position="350"/>
        <end position="372"/>
    </location>
</feature>
<keyword evidence="2" id="KW-0812">Transmembrane</keyword>
<dbReference type="Proteomes" id="UP000738325">
    <property type="component" value="Unassembled WGS sequence"/>
</dbReference>
<gene>
    <name evidence="3" type="ORF">BGZ99_009310</name>
</gene>
<evidence type="ECO:0000256" key="1">
    <source>
        <dbReference type="SAM" id="MobiDB-lite"/>
    </source>
</evidence>
<evidence type="ECO:0000256" key="2">
    <source>
        <dbReference type="SAM" id="Phobius"/>
    </source>
</evidence>
<dbReference type="AlphaFoldDB" id="A0A9P6UMC3"/>
<dbReference type="OrthoDB" id="2431312at2759"/>
<evidence type="ECO:0000313" key="3">
    <source>
        <dbReference type="EMBL" id="KAG0312715.1"/>
    </source>
</evidence>
<evidence type="ECO:0008006" key="5">
    <source>
        <dbReference type="Google" id="ProtNLM"/>
    </source>
</evidence>
<proteinExistence type="predicted"/>
<keyword evidence="2" id="KW-1133">Transmembrane helix</keyword>
<protein>
    <recommendedName>
        <fullName evidence="5">Transmembrane protein</fullName>
    </recommendedName>
</protein>
<reference evidence="3" key="1">
    <citation type="journal article" date="2020" name="Fungal Divers.">
        <title>Resolving the Mortierellaceae phylogeny through synthesis of multi-gene phylogenetics and phylogenomics.</title>
        <authorList>
            <person name="Vandepol N."/>
            <person name="Liber J."/>
            <person name="Desiro A."/>
            <person name="Na H."/>
            <person name="Kennedy M."/>
            <person name="Barry K."/>
            <person name="Grigoriev I.V."/>
            <person name="Miller A.N."/>
            <person name="O'Donnell K."/>
            <person name="Stajich J.E."/>
            <person name="Bonito G."/>
        </authorList>
    </citation>
    <scope>NUCLEOTIDE SEQUENCE</scope>
    <source>
        <strain evidence="3">REB-010B</strain>
    </source>
</reference>
<keyword evidence="4" id="KW-1185">Reference proteome</keyword>
<feature type="compositionally biased region" description="Polar residues" evidence="1">
    <location>
        <begin position="528"/>
        <end position="543"/>
    </location>
</feature>
<feature type="region of interest" description="Disordered" evidence="1">
    <location>
        <begin position="519"/>
        <end position="557"/>
    </location>
</feature>
<comment type="caution">
    <text evidence="3">The sequence shown here is derived from an EMBL/GenBank/DDBJ whole genome shotgun (WGS) entry which is preliminary data.</text>
</comment>
<name>A0A9P6UMC3_9FUNG</name>
<sequence length="557" mass="58293">MSAIPSYSTPCLAPDATGTNVYLVGVPASSEGRLEVTLVNLANLNSPTGTLIGTQTAVSFWSSSAQKTCFPYGGNQASTNNPVFVAQFGPQSYFTNAYPNGTIDLPANFPSVGLVSNKLFSLSGAVGGLNWVTALSNATAADTNSPWTGLRFNATSIVSSSRDFVLTNYPTSNPLLSVGTYVASSNTPAQGYHIVFDSPNHGSLYTTLDSAAPIVSSVDRILSLSSPQSVDMSGIVLTSNAFSLTMAGVGYILDMASDGTTVLYSINPSKATKLQAVAVAGNVPPFATTMAAASVGNKIVTYSTSNNGAVAFNSFDTVALGWSGAGLVKPTAPPPSGSNTDGSGSSKHSVGGIVGGVVAGVVVIALIVFLFIRHRRKSTKTVEVHTAVPAQPVHSDQGKVPNTIAVPLMEQNYVLQQQQQAMVQNDQYQYQQQAYNPHHSYIPQQHDVYSAQPMSPIPVEHATSPVIFQPQMAGQEAYNYTPPTFIPQPQEDQPKIFQPHGGSEASPQLHYAQEGYVMPPTSTPLAPASQSYTPTASSHTAGSPQYIAPSNGEGYAA</sequence>
<keyword evidence="2" id="KW-0472">Membrane</keyword>
<accession>A0A9P6UMC3</accession>